<reference evidence="1" key="2">
    <citation type="submission" date="2020-09" db="EMBL/GenBank/DDBJ databases">
        <authorList>
            <person name="Sun Q."/>
            <person name="Sedlacek I."/>
        </authorList>
    </citation>
    <scope>NUCLEOTIDE SEQUENCE</scope>
    <source>
        <strain evidence="1">CCM 8711</strain>
    </source>
</reference>
<sequence>MVVLIVLLLLKNRDLLKALFFINNSFSVSMKKLILLSALFVGAGTMYSWSDVQQGKPATTTTVATIKLAEAKASLSKQPARSSKNVLGTADGGI</sequence>
<dbReference type="AlphaFoldDB" id="A0A917JCB5"/>
<accession>A0A917JCB5</accession>
<comment type="caution">
    <text evidence="1">The sequence shown here is derived from an EMBL/GenBank/DDBJ whole genome shotgun (WGS) entry which is preliminary data.</text>
</comment>
<name>A0A917JCB5_9SPHI</name>
<gene>
    <name evidence="1" type="ORF">GCM10011425_32140</name>
</gene>
<keyword evidence="2" id="KW-1185">Reference proteome</keyword>
<organism evidence="1 2">
    <name type="scientific">Mucilaginibacter galii</name>
    <dbReference type="NCBI Taxonomy" id="2005073"/>
    <lineage>
        <taxon>Bacteria</taxon>
        <taxon>Pseudomonadati</taxon>
        <taxon>Bacteroidota</taxon>
        <taxon>Sphingobacteriia</taxon>
        <taxon>Sphingobacteriales</taxon>
        <taxon>Sphingobacteriaceae</taxon>
        <taxon>Mucilaginibacter</taxon>
    </lineage>
</organism>
<dbReference type="Proteomes" id="UP000662074">
    <property type="component" value="Unassembled WGS sequence"/>
</dbReference>
<reference evidence="1" key="1">
    <citation type="journal article" date="2014" name="Int. J. Syst. Evol. Microbiol.">
        <title>Complete genome sequence of Corynebacterium casei LMG S-19264T (=DSM 44701T), isolated from a smear-ripened cheese.</title>
        <authorList>
            <consortium name="US DOE Joint Genome Institute (JGI-PGF)"/>
            <person name="Walter F."/>
            <person name="Albersmeier A."/>
            <person name="Kalinowski J."/>
            <person name="Ruckert C."/>
        </authorList>
    </citation>
    <scope>NUCLEOTIDE SEQUENCE</scope>
    <source>
        <strain evidence="1">CCM 8711</strain>
    </source>
</reference>
<evidence type="ECO:0000313" key="2">
    <source>
        <dbReference type="Proteomes" id="UP000662074"/>
    </source>
</evidence>
<evidence type="ECO:0000313" key="1">
    <source>
        <dbReference type="EMBL" id="GGI52002.1"/>
    </source>
</evidence>
<proteinExistence type="predicted"/>
<dbReference type="EMBL" id="BMDO01000010">
    <property type="protein sequence ID" value="GGI52002.1"/>
    <property type="molecule type" value="Genomic_DNA"/>
</dbReference>
<protein>
    <submittedName>
        <fullName evidence="1">Uncharacterized protein</fullName>
    </submittedName>
</protein>